<keyword evidence="3" id="KW-1185">Reference proteome</keyword>
<evidence type="ECO:0000313" key="3">
    <source>
        <dbReference type="Proteomes" id="UP001499884"/>
    </source>
</evidence>
<dbReference type="Proteomes" id="UP001499884">
    <property type="component" value="Unassembled WGS sequence"/>
</dbReference>
<dbReference type="Pfam" id="PF02602">
    <property type="entry name" value="HEM4"/>
    <property type="match status" value="1"/>
</dbReference>
<dbReference type="InterPro" id="IPR003754">
    <property type="entry name" value="4pyrrol_synth_uPrphyn_synth"/>
</dbReference>
<organism evidence="2 3">
    <name type="scientific">Streptomyces tremellae</name>
    <dbReference type="NCBI Taxonomy" id="1124239"/>
    <lineage>
        <taxon>Bacteria</taxon>
        <taxon>Bacillati</taxon>
        <taxon>Actinomycetota</taxon>
        <taxon>Actinomycetes</taxon>
        <taxon>Kitasatosporales</taxon>
        <taxon>Streptomycetaceae</taxon>
        <taxon>Streptomyces</taxon>
    </lineage>
</organism>
<proteinExistence type="predicted"/>
<dbReference type="NCBIfam" id="NF005568">
    <property type="entry name" value="PRK07239.1"/>
    <property type="match status" value="1"/>
</dbReference>
<dbReference type="PANTHER" id="PTHR40082">
    <property type="entry name" value="BLR5956 PROTEIN"/>
    <property type="match status" value="1"/>
</dbReference>
<feature type="domain" description="Tetrapyrrole biosynthesis uroporphyrinogen III synthase" evidence="1">
    <location>
        <begin position="25"/>
        <end position="264"/>
    </location>
</feature>
<dbReference type="Gene3D" id="3.40.50.10090">
    <property type="match status" value="2"/>
</dbReference>
<dbReference type="SUPFAM" id="SSF69618">
    <property type="entry name" value="HemD-like"/>
    <property type="match status" value="1"/>
</dbReference>
<dbReference type="InterPro" id="IPR036108">
    <property type="entry name" value="4pyrrol_syn_uPrphyn_synt_sf"/>
</dbReference>
<gene>
    <name evidence="2" type="ORF">GCM10023082_60830</name>
</gene>
<dbReference type="InterPro" id="IPR039793">
    <property type="entry name" value="UROS/Hem4"/>
</dbReference>
<protein>
    <recommendedName>
        <fullName evidence="1">Tetrapyrrole biosynthesis uroporphyrinogen III synthase domain-containing protein</fullName>
    </recommendedName>
</protein>
<name>A0ABP7G955_9ACTN</name>
<dbReference type="CDD" id="cd06578">
    <property type="entry name" value="HemD"/>
    <property type="match status" value="1"/>
</dbReference>
<sequence length="273" mass="28344">MAEQSAPLTGFTVGVTAARRAEDQAALIRRRGAEVVLAPALRTVPLADDTRLRAATRDLVALPPDTVVATTAVGFRGWLQAAAGWGESDALLTRLAGARLYARGPKVTGALRAAGLREEWSPASESLAEVLERLLGEGVAGRRVAVQLHGEPLDGFREALADAGADVVAVPVYRWLPPLDPAPLDGLIGRIAARTVDAVTFTSAPAAASLLARAGERGAADGVLAAFADGVLAACVGPVTAAPLRERGVPVRAPERFRLGPLVQLLCDELPVR</sequence>
<reference evidence="3" key="1">
    <citation type="journal article" date="2019" name="Int. J. Syst. Evol. Microbiol.">
        <title>The Global Catalogue of Microorganisms (GCM) 10K type strain sequencing project: providing services to taxonomists for standard genome sequencing and annotation.</title>
        <authorList>
            <consortium name="The Broad Institute Genomics Platform"/>
            <consortium name="The Broad Institute Genome Sequencing Center for Infectious Disease"/>
            <person name="Wu L."/>
            <person name="Ma J."/>
        </authorList>
    </citation>
    <scope>NUCLEOTIDE SEQUENCE [LARGE SCALE GENOMIC DNA]</scope>
    <source>
        <strain evidence="3">JCM 30846</strain>
    </source>
</reference>
<dbReference type="EMBL" id="BAABEP010000075">
    <property type="protein sequence ID" value="GAA3757874.1"/>
    <property type="molecule type" value="Genomic_DNA"/>
</dbReference>
<dbReference type="PANTHER" id="PTHR40082:SF1">
    <property type="entry name" value="BLR5956 PROTEIN"/>
    <property type="match status" value="1"/>
</dbReference>
<accession>A0ABP7G955</accession>
<evidence type="ECO:0000313" key="2">
    <source>
        <dbReference type="EMBL" id="GAA3757874.1"/>
    </source>
</evidence>
<evidence type="ECO:0000259" key="1">
    <source>
        <dbReference type="Pfam" id="PF02602"/>
    </source>
</evidence>
<comment type="caution">
    <text evidence="2">The sequence shown here is derived from an EMBL/GenBank/DDBJ whole genome shotgun (WGS) entry which is preliminary data.</text>
</comment>